<feature type="signal peptide" evidence="2">
    <location>
        <begin position="1"/>
        <end position="38"/>
    </location>
</feature>
<feature type="chain" id="PRO_5024315112" description="Immunoglobulin V-set domain-containing protein" evidence="2">
    <location>
        <begin position="39"/>
        <end position="205"/>
    </location>
</feature>
<evidence type="ECO:0000256" key="2">
    <source>
        <dbReference type="SAM" id="SignalP"/>
    </source>
</evidence>
<dbReference type="InterPro" id="IPR013106">
    <property type="entry name" value="Ig_V-set"/>
</dbReference>
<sequence>MKLYTTEPSKTLNMSSRCSAHVWLLVGLACCCLGVCAGDVNVTAFVGESKVLPCSIPVDQTQEMTVRWHRGTKVIYEISAHGHYCSLTYCRPENVSVEEFLKGNCSLVLLNIAMEDAGKYKFHLGNRFYYVNLVVSENPTGGSSSATNSPHKGAEEDGQTWTVRDIAGVVVAVVAVGAVFAAVAVHLKKKEVSSNTPFTELRIEY</sequence>
<dbReference type="AlphaFoldDB" id="A0A5N5NCB4"/>
<keyword evidence="2" id="KW-0732">Signal</keyword>
<dbReference type="Proteomes" id="UP000327468">
    <property type="component" value="Chromosome 9"/>
</dbReference>
<keyword evidence="1" id="KW-1133">Transmembrane helix</keyword>
<keyword evidence="1" id="KW-0812">Transmembrane</keyword>
<dbReference type="InterPro" id="IPR036179">
    <property type="entry name" value="Ig-like_dom_sf"/>
</dbReference>
<keyword evidence="1" id="KW-0472">Membrane</keyword>
<organism evidence="4 5">
    <name type="scientific">Pangasianodon hypophthalmus</name>
    <name type="common">Striped catfish</name>
    <name type="synonym">Helicophagus hypophthalmus</name>
    <dbReference type="NCBI Taxonomy" id="310915"/>
    <lineage>
        <taxon>Eukaryota</taxon>
        <taxon>Metazoa</taxon>
        <taxon>Chordata</taxon>
        <taxon>Craniata</taxon>
        <taxon>Vertebrata</taxon>
        <taxon>Euteleostomi</taxon>
        <taxon>Actinopterygii</taxon>
        <taxon>Neopterygii</taxon>
        <taxon>Teleostei</taxon>
        <taxon>Ostariophysi</taxon>
        <taxon>Siluriformes</taxon>
        <taxon>Pangasiidae</taxon>
        <taxon>Pangasianodon</taxon>
    </lineage>
</organism>
<comment type="caution">
    <text evidence="4">The sequence shown here is derived from an EMBL/GenBank/DDBJ whole genome shotgun (WGS) entry which is preliminary data.</text>
</comment>
<name>A0A5N5NCB4_PANHP</name>
<evidence type="ECO:0000259" key="3">
    <source>
        <dbReference type="Pfam" id="PF07686"/>
    </source>
</evidence>
<evidence type="ECO:0000313" key="4">
    <source>
        <dbReference type="EMBL" id="KAB5565255.1"/>
    </source>
</evidence>
<evidence type="ECO:0000313" key="5">
    <source>
        <dbReference type="Proteomes" id="UP000327468"/>
    </source>
</evidence>
<dbReference type="SUPFAM" id="SSF48726">
    <property type="entry name" value="Immunoglobulin"/>
    <property type="match status" value="1"/>
</dbReference>
<dbReference type="Gene3D" id="2.60.40.10">
    <property type="entry name" value="Immunoglobulins"/>
    <property type="match status" value="1"/>
</dbReference>
<dbReference type="PROSITE" id="PS51257">
    <property type="entry name" value="PROKAR_LIPOPROTEIN"/>
    <property type="match status" value="1"/>
</dbReference>
<reference evidence="4 5" key="1">
    <citation type="submission" date="2019-06" db="EMBL/GenBank/DDBJ databases">
        <title>A chromosome-scale genome assembly of the striped catfish, Pangasianodon hypophthalmus.</title>
        <authorList>
            <person name="Wen M."/>
            <person name="Zahm M."/>
            <person name="Roques C."/>
            <person name="Cabau C."/>
            <person name="Klopp C."/>
            <person name="Donnadieu C."/>
            <person name="Jouanno E."/>
            <person name="Avarre J.-C."/>
            <person name="Campet M."/>
            <person name="Ha T.T.T."/>
            <person name="Dugue R."/>
            <person name="Lampietro C."/>
            <person name="Louis A."/>
            <person name="Herpin A."/>
            <person name="Echchiki A."/>
            <person name="Berthelot C."/>
            <person name="Parey E."/>
            <person name="Roest-Crollius H."/>
            <person name="Braasch I."/>
            <person name="Postlethwait J."/>
            <person name="Bobe J."/>
            <person name="Montfort J."/>
            <person name="Bouchez O."/>
            <person name="Begum T."/>
            <person name="Schartl M."/>
            <person name="Guiguen Y."/>
        </authorList>
    </citation>
    <scope>NUCLEOTIDE SEQUENCE [LARGE SCALE GENOMIC DNA]</scope>
    <source>
        <strain evidence="4 5">Indonesia</strain>
        <tissue evidence="4">Blood</tissue>
    </source>
</reference>
<proteinExistence type="predicted"/>
<evidence type="ECO:0000256" key="1">
    <source>
        <dbReference type="SAM" id="Phobius"/>
    </source>
</evidence>
<dbReference type="InterPro" id="IPR013783">
    <property type="entry name" value="Ig-like_fold"/>
</dbReference>
<gene>
    <name evidence="4" type="ORF">PHYPO_G00239020</name>
</gene>
<protein>
    <recommendedName>
        <fullName evidence="3">Immunoglobulin V-set domain-containing protein</fullName>
    </recommendedName>
</protein>
<dbReference type="Pfam" id="PF07686">
    <property type="entry name" value="V-set"/>
    <property type="match status" value="1"/>
</dbReference>
<feature type="domain" description="Immunoglobulin V-set" evidence="3">
    <location>
        <begin position="41"/>
        <end position="126"/>
    </location>
</feature>
<accession>A0A5N5NCB4</accession>
<feature type="transmembrane region" description="Helical" evidence="1">
    <location>
        <begin position="166"/>
        <end position="187"/>
    </location>
</feature>
<dbReference type="EMBL" id="VFJC01000010">
    <property type="protein sequence ID" value="KAB5565255.1"/>
    <property type="molecule type" value="Genomic_DNA"/>
</dbReference>
<keyword evidence="5" id="KW-1185">Reference proteome</keyword>